<sequence>MVCVAAVIAHPLERVAASAAWSRPMLVAVKGELQPLRTAVRAPHGRTPATAPRPRRVLVADELQPRRRGFGWWRGPRPCLGLGSDKGRRRSCCGARGADFLIHRRAPSSGRCEVNAGWTIVLPQLRRGTAGGGPGEAEGITSTSG</sequence>
<evidence type="ECO:0000313" key="1">
    <source>
        <dbReference type="EMBL" id="CAD6335442.1"/>
    </source>
</evidence>
<accession>A0A811RZH3</accession>
<reference evidence="1" key="1">
    <citation type="submission" date="2020-10" db="EMBL/GenBank/DDBJ databases">
        <authorList>
            <person name="Han B."/>
            <person name="Lu T."/>
            <person name="Zhao Q."/>
            <person name="Huang X."/>
            <person name="Zhao Y."/>
        </authorList>
    </citation>
    <scope>NUCLEOTIDE SEQUENCE</scope>
</reference>
<dbReference type="Proteomes" id="UP000604825">
    <property type="component" value="Unassembled WGS sequence"/>
</dbReference>
<comment type="caution">
    <text evidence="1">The sequence shown here is derived from an EMBL/GenBank/DDBJ whole genome shotgun (WGS) entry which is preliminary data.</text>
</comment>
<gene>
    <name evidence="1" type="ORF">NCGR_LOCUS59540</name>
</gene>
<proteinExistence type="predicted"/>
<name>A0A811RZH3_9POAL</name>
<organism evidence="1 2">
    <name type="scientific">Miscanthus lutarioriparius</name>
    <dbReference type="NCBI Taxonomy" id="422564"/>
    <lineage>
        <taxon>Eukaryota</taxon>
        <taxon>Viridiplantae</taxon>
        <taxon>Streptophyta</taxon>
        <taxon>Embryophyta</taxon>
        <taxon>Tracheophyta</taxon>
        <taxon>Spermatophyta</taxon>
        <taxon>Magnoliopsida</taxon>
        <taxon>Liliopsida</taxon>
        <taxon>Poales</taxon>
        <taxon>Poaceae</taxon>
        <taxon>PACMAD clade</taxon>
        <taxon>Panicoideae</taxon>
        <taxon>Andropogonodae</taxon>
        <taxon>Andropogoneae</taxon>
        <taxon>Saccharinae</taxon>
        <taxon>Miscanthus</taxon>
    </lineage>
</organism>
<keyword evidence="2" id="KW-1185">Reference proteome</keyword>
<protein>
    <submittedName>
        <fullName evidence="1">Uncharacterized protein</fullName>
    </submittedName>
</protein>
<dbReference type="EMBL" id="CAJGYO010000018">
    <property type="protein sequence ID" value="CAD6335442.1"/>
    <property type="molecule type" value="Genomic_DNA"/>
</dbReference>
<evidence type="ECO:0000313" key="2">
    <source>
        <dbReference type="Proteomes" id="UP000604825"/>
    </source>
</evidence>
<dbReference type="AlphaFoldDB" id="A0A811RZH3"/>